<evidence type="ECO:0000313" key="2">
    <source>
        <dbReference type="EMBL" id="TRX08033.1"/>
    </source>
</evidence>
<dbReference type="Proteomes" id="UP000318669">
    <property type="component" value="Unassembled WGS sequence"/>
</dbReference>
<sequence>MSRSLIWYLRRHPLLYEVRFRLLSKNVTIDRVENFCYNNINKTTDIPDIYFELNPLIFEKIKIALSDLDKAKRIAIWLRNNIKGGPGLGKSSEMALRKMINGEGGVCSDFSQVFNNFCVINDLKVKEWGLKVLSKDPTLNGGHAFNEVYSKEFQKWILIDVSKSLLFYPINPTIPLSIFDLVNLKNENEKVKFSCFNENTITDNKRITDIYITSNSSPFLITNYCNKTYDFYLDKLNFLPEPIVHGLLFLLGKSYAFEFPKYQ</sequence>
<dbReference type="EMBL" id="VJZN01000006">
    <property type="protein sequence ID" value="TRX08033.1"/>
    <property type="molecule type" value="Genomic_DNA"/>
</dbReference>
<dbReference type="EMBL" id="VJZL01000004">
    <property type="protein sequence ID" value="TRX12176.1"/>
    <property type="molecule type" value="Genomic_DNA"/>
</dbReference>
<reference evidence="4 5" key="1">
    <citation type="submission" date="2019-07" db="EMBL/GenBank/DDBJ databases">
        <title>Novel species of Flavobacterium.</title>
        <authorList>
            <person name="Liu Q."/>
            <person name="Xin Y.-H."/>
        </authorList>
    </citation>
    <scope>NUCLEOTIDE SEQUENCE [LARGE SCALE GENOMIC DNA]</scope>
    <source>
        <strain evidence="2 4">GSP39</strain>
        <strain evidence="3 5">GSR22</strain>
    </source>
</reference>
<evidence type="ECO:0000313" key="5">
    <source>
        <dbReference type="Proteomes" id="UP000318669"/>
    </source>
</evidence>
<dbReference type="InterPro" id="IPR002931">
    <property type="entry name" value="Transglutaminase-like"/>
</dbReference>
<feature type="domain" description="Transglutaminase-like" evidence="1">
    <location>
        <begin position="64"/>
        <end position="160"/>
    </location>
</feature>
<keyword evidence="4" id="KW-1185">Reference proteome</keyword>
<evidence type="ECO:0000259" key="1">
    <source>
        <dbReference type="Pfam" id="PF01841"/>
    </source>
</evidence>
<dbReference type="AlphaFoldDB" id="A0A553BVB3"/>
<dbReference type="OrthoDB" id="1133974at2"/>
<dbReference type="Proteomes" id="UP000318528">
    <property type="component" value="Unassembled WGS sequence"/>
</dbReference>
<proteinExistence type="predicted"/>
<protein>
    <submittedName>
        <fullName evidence="3">Transglutaminase domain-containing protein</fullName>
    </submittedName>
</protein>
<organism evidence="3 5">
    <name type="scientific">Flavobacterium gawalongense</name>
    <dbReference type="NCBI Taxonomy" id="2594432"/>
    <lineage>
        <taxon>Bacteria</taxon>
        <taxon>Pseudomonadati</taxon>
        <taxon>Bacteroidota</taxon>
        <taxon>Flavobacteriia</taxon>
        <taxon>Flavobacteriales</taxon>
        <taxon>Flavobacteriaceae</taxon>
        <taxon>Flavobacterium</taxon>
    </lineage>
</organism>
<dbReference type="InterPro" id="IPR038765">
    <property type="entry name" value="Papain-like_cys_pep_sf"/>
</dbReference>
<accession>A0A553BVB3</accession>
<evidence type="ECO:0000313" key="3">
    <source>
        <dbReference type="EMBL" id="TRX12176.1"/>
    </source>
</evidence>
<comment type="caution">
    <text evidence="3">The sequence shown here is derived from an EMBL/GenBank/DDBJ whole genome shotgun (WGS) entry which is preliminary data.</text>
</comment>
<evidence type="ECO:0000313" key="4">
    <source>
        <dbReference type="Proteomes" id="UP000318528"/>
    </source>
</evidence>
<dbReference type="Gene3D" id="3.10.620.30">
    <property type="match status" value="1"/>
</dbReference>
<dbReference type="SUPFAM" id="SSF54001">
    <property type="entry name" value="Cysteine proteinases"/>
    <property type="match status" value="1"/>
</dbReference>
<gene>
    <name evidence="3" type="ORF">FNW11_04195</name>
    <name evidence="2" type="ORF">FNW12_04625</name>
</gene>
<dbReference type="RefSeq" id="WP_143386666.1">
    <property type="nucleotide sequence ID" value="NZ_VJZL01000004.1"/>
</dbReference>
<dbReference type="Pfam" id="PF01841">
    <property type="entry name" value="Transglut_core"/>
    <property type="match status" value="1"/>
</dbReference>
<name>A0A553BVB3_9FLAO</name>